<dbReference type="InterPro" id="IPR035965">
    <property type="entry name" value="PAS-like_dom_sf"/>
</dbReference>
<dbReference type="AlphaFoldDB" id="A0A5R9J8H8"/>
<dbReference type="InterPro" id="IPR013656">
    <property type="entry name" value="PAS_4"/>
</dbReference>
<dbReference type="PANTHER" id="PTHR43065:SF42">
    <property type="entry name" value="TWO-COMPONENT SENSOR PPRA"/>
    <property type="match status" value="1"/>
</dbReference>
<dbReference type="PRINTS" id="PR00344">
    <property type="entry name" value="BCTRLSENSOR"/>
</dbReference>
<evidence type="ECO:0000256" key="3">
    <source>
        <dbReference type="ARBA" id="ARBA00022553"/>
    </source>
</evidence>
<evidence type="ECO:0000256" key="1">
    <source>
        <dbReference type="ARBA" id="ARBA00000085"/>
    </source>
</evidence>
<evidence type="ECO:0000256" key="4">
    <source>
        <dbReference type="PROSITE-ProRule" id="PRU00169"/>
    </source>
</evidence>
<dbReference type="SUPFAM" id="SSF47384">
    <property type="entry name" value="Homodimeric domain of signal transducing histidine kinase"/>
    <property type="match status" value="1"/>
</dbReference>
<evidence type="ECO:0000259" key="7">
    <source>
        <dbReference type="PROSITE" id="PS50110"/>
    </source>
</evidence>
<keyword evidence="9" id="KW-1185">Reference proteome</keyword>
<keyword evidence="3 4" id="KW-0597">Phosphoprotein</keyword>
<dbReference type="SMART" id="SM00388">
    <property type="entry name" value="HisKA"/>
    <property type="match status" value="1"/>
</dbReference>
<dbReference type="InterPro" id="IPR036097">
    <property type="entry name" value="HisK_dim/P_sf"/>
</dbReference>
<dbReference type="SUPFAM" id="SSF52172">
    <property type="entry name" value="CheY-like"/>
    <property type="match status" value="1"/>
</dbReference>
<dbReference type="Gene3D" id="3.30.450.20">
    <property type="entry name" value="PAS domain"/>
    <property type="match status" value="1"/>
</dbReference>
<comment type="caution">
    <text evidence="8">The sequence shown here is derived from an EMBL/GenBank/DDBJ whole genome shotgun (WGS) entry which is preliminary data.</text>
</comment>
<sequence length="595" mass="64556">MTQRPPRPSRAAEGCASGTPNDDTGSRPVTQAEHPIDFLRLFEALPFIYVVVTADPNHVMVAVSEERCRATMTRREDVIGKRLFDVFPDNPADSSSSGTGNLRASLARVVGTGAVHRMTLQRYDIRRPDGTFEERWWQPLNTPVPGLHGAISYILHTVEDVTASVLERQDAANALHAERERRHAISEIMDERTAELHKAEEALRQSQKMEAVGQLTGGIAHDFNNMLQAIGSSLEMMQRRVEQGRAEEVARFVDGARATVARAAALTNRLLAFARRQALQPKPVVANTLIRGMEELLRQTVGPAVTVELQMYDGVWPVLCDPNQLESVLLNLAINARDAMPDGGRLTVSTRHVRLPDAGIADQEGVAPGDFVEIAVADTGTGMDPTARARAFEPFFTTKPFGRGTGLGLSQLYGFVRQSGGVVQLDSTPNQGTTLRVLLPRQECKHSAIDASAQVAEPPRVTVVETVLLVEDEDEVRAVVAEHLRDLGYAVLEVADGPAALRVLRSGRHVDLLVTDVGLPGGMNGRQVADAARERWPSLPALFITGYAGSVLRDQLAEGMDVIGKPFSFDAISDKIGAMLDAARANHAGDGLKGR</sequence>
<name>A0A5R9J8H8_9PROT</name>
<feature type="region of interest" description="Disordered" evidence="5">
    <location>
        <begin position="1"/>
        <end position="30"/>
    </location>
</feature>
<evidence type="ECO:0000256" key="2">
    <source>
        <dbReference type="ARBA" id="ARBA00012438"/>
    </source>
</evidence>
<feature type="domain" description="Response regulatory" evidence="7">
    <location>
        <begin position="466"/>
        <end position="580"/>
    </location>
</feature>
<dbReference type="SMART" id="SM00448">
    <property type="entry name" value="REC"/>
    <property type="match status" value="1"/>
</dbReference>
<dbReference type="Gene3D" id="3.40.50.2300">
    <property type="match status" value="1"/>
</dbReference>
<dbReference type="InterPro" id="IPR004358">
    <property type="entry name" value="Sig_transdc_His_kin-like_C"/>
</dbReference>
<dbReference type="Pfam" id="PF02518">
    <property type="entry name" value="HATPase_c"/>
    <property type="match status" value="1"/>
</dbReference>
<dbReference type="SMART" id="SM00387">
    <property type="entry name" value="HATPase_c"/>
    <property type="match status" value="1"/>
</dbReference>
<dbReference type="EMBL" id="VCDI01000016">
    <property type="protein sequence ID" value="TLU70508.1"/>
    <property type="molecule type" value="Genomic_DNA"/>
</dbReference>
<dbReference type="PANTHER" id="PTHR43065">
    <property type="entry name" value="SENSOR HISTIDINE KINASE"/>
    <property type="match status" value="1"/>
</dbReference>
<accession>A0A5R9J8H8</accession>
<dbReference type="Gene3D" id="1.10.287.130">
    <property type="match status" value="1"/>
</dbReference>
<dbReference type="SUPFAM" id="SSF55785">
    <property type="entry name" value="PYP-like sensor domain (PAS domain)"/>
    <property type="match status" value="1"/>
</dbReference>
<dbReference type="InterPro" id="IPR003661">
    <property type="entry name" value="HisK_dim/P_dom"/>
</dbReference>
<dbReference type="InterPro" id="IPR005467">
    <property type="entry name" value="His_kinase_dom"/>
</dbReference>
<protein>
    <recommendedName>
        <fullName evidence="2">histidine kinase</fullName>
        <ecNumber evidence="2">2.7.13.3</ecNumber>
    </recommendedName>
</protein>
<dbReference type="Pfam" id="PF00512">
    <property type="entry name" value="HisKA"/>
    <property type="match status" value="1"/>
</dbReference>
<dbReference type="OrthoDB" id="7284568at2"/>
<evidence type="ECO:0000259" key="6">
    <source>
        <dbReference type="PROSITE" id="PS50109"/>
    </source>
</evidence>
<dbReference type="SUPFAM" id="SSF55874">
    <property type="entry name" value="ATPase domain of HSP90 chaperone/DNA topoisomerase II/histidine kinase"/>
    <property type="match status" value="1"/>
</dbReference>
<proteinExistence type="predicted"/>
<dbReference type="PROSITE" id="PS50109">
    <property type="entry name" value="HIS_KIN"/>
    <property type="match status" value="1"/>
</dbReference>
<feature type="compositionally biased region" description="Polar residues" evidence="5">
    <location>
        <begin position="18"/>
        <end position="29"/>
    </location>
</feature>
<organism evidence="8 9">
    <name type="scientific">Lichenicoccus roseus</name>
    <dbReference type="NCBI Taxonomy" id="2683649"/>
    <lineage>
        <taxon>Bacteria</taxon>
        <taxon>Pseudomonadati</taxon>
        <taxon>Pseudomonadota</taxon>
        <taxon>Alphaproteobacteria</taxon>
        <taxon>Acetobacterales</taxon>
        <taxon>Acetobacteraceae</taxon>
        <taxon>Lichenicoccus</taxon>
    </lineage>
</organism>
<feature type="domain" description="Histidine kinase" evidence="6">
    <location>
        <begin position="218"/>
        <end position="443"/>
    </location>
</feature>
<evidence type="ECO:0000313" key="9">
    <source>
        <dbReference type="Proteomes" id="UP000305654"/>
    </source>
</evidence>
<dbReference type="Gene3D" id="3.30.565.10">
    <property type="entry name" value="Histidine kinase-like ATPase, C-terminal domain"/>
    <property type="match status" value="1"/>
</dbReference>
<evidence type="ECO:0000313" key="8">
    <source>
        <dbReference type="EMBL" id="TLU70508.1"/>
    </source>
</evidence>
<dbReference type="InterPro" id="IPR036890">
    <property type="entry name" value="HATPase_C_sf"/>
</dbReference>
<dbReference type="GO" id="GO:0000155">
    <property type="term" value="F:phosphorelay sensor kinase activity"/>
    <property type="evidence" value="ECO:0007669"/>
    <property type="project" value="InterPro"/>
</dbReference>
<dbReference type="EC" id="2.7.13.3" evidence="2"/>
<reference evidence="8 9" key="1">
    <citation type="submission" date="2019-05" db="EMBL/GenBank/DDBJ databases">
        <authorList>
            <person name="Pankratov T."/>
            <person name="Grouzdev D."/>
        </authorList>
    </citation>
    <scope>NUCLEOTIDE SEQUENCE [LARGE SCALE GENOMIC DNA]</scope>
    <source>
        <strain evidence="8 9">KEBCLARHB70R</strain>
    </source>
</reference>
<dbReference type="PROSITE" id="PS50110">
    <property type="entry name" value="RESPONSE_REGULATORY"/>
    <property type="match status" value="1"/>
</dbReference>
<dbReference type="Pfam" id="PF00072">
    <property type="entry name" value="Response_reg"/>
    <property type="match status" value="1"/>
</dbReference>
<dbReference type="Proteomes" id="UP000305654">
    <property type="component" value="Unassembled WGS sequence"/>
</dbReference>
<comment type="catalytic activity">
    <reaction evidence="1">
        <text>ATP + protein L-histidine = ADP + protein N-phospho-L-histidine.</text>
        <dbReference type="EC" id="2.7.13.3"/>
    </reaction>
</comment>
<dbReference type="InterPro" id="IPR011006">
    <property type="entry name" value="CheY-like_superfamily"/>
</dbReference>
<gene>
    <name evidence="8" type="ORF">FE263_21525</name>
</gene>
<dbReference type="RefSeq" id="WP_138328105.1">
    <property type="nucleotide sequence ID" value="NZ_VCDI01000016.1"/>
</dbReference>
<dbReference type="InterPro" id="IPR001789">
    <property type="entry name" value="Sig_transdc_resp-reg_receiver"/>
</dbReference>
<evidence type="ECO:0000256" key="5">
    <source>
        <dbReference type="SAM" id="MobiDB-lite"/>
    </source>
</evidence>
<dbReference type="InterPro" id="IPR003594">
    <property type="entry name" value="HATPase_dom"/>
</dbReference>
<feature type="modified residue" description="4-aspartylphosphate" evidence="4">
    <location>
        <position position="516"/>
    </location>
</feature>
<dbReference type="Pfam" id="PF08448">
    <property type="entry name" value="PAS_4"/>
    <property type="match status" value="1"/>
</dbReference>